<dbReference type="SUPFAM" id="SSF52540">
    <property type="entry name" value="P-loop containing nucleoside triphosphate hydrolases"/>
    <property type="match status" value="1"/>
</dbReference>
<evidence type="ECO:0000313" key="10">
    <source>
        <dbReference type="EMBL" id="CAA9541024.1"/>
    </source>
</evidence>
<dbReference type="NCBIfam" id="TIGR00484">
    <property type="entry name" value="EF-G"/>
    <property type="match status" value="1"/>
</dbReference>
<dbReference type="SUPFAM" id="SSF54211">
    <property type="entry name" value="Ribosomal protein S5 domain 2-like"/>
    <property type="match status" value="1"/>
</dbReference>
<comment type="function">
    <text evidence="7 8">Catalyzes the GTP-dependent ribosomal translocation step during translation elongation. During this step, the ribosome changes from the pre-translocational (PRE) to the post-translocational (POST) state as the newly formed A-site-bound peptidyl-tRNA and P-site-bound deacylated tRNA move to the P and E sites, respectively. Catalyzes the coordinated movement of the two tRNA molecules, the mRNA and conformational changes in the ribosome.</text>
</comment>
<dbReference type="PRINTS" id="PR00315">
    <property type="entry name" value="ELONGATNFCT"/>
</dbReference>
<dbReference type="Pfam" id="PF00679">
    <property type="entry name" value="EFG_C"/>
    <property type="match status" value="1"/>
</dbReference>
<dbReference type="FunFam" id="3.30.70.870:FF:000001">
    <property type="entry name" value="Elongation factor G"/>
    <property type="match status" value="1"/>
</dbReference>
<dbReference type="FunFam" id="3.40.50.300:FF:000029">
    <property type="entry name" value="Elongation factor G"/>
    <property type="match status" value="1"/>
</dbReference>
<gene>
    <name evidence="8" type="primary">fusA</name>
    <name evidence="10" type="ORF">AVDCRST_MAG43-144</name>
</gene>
<comment type="subcellular location">
    <subcellularLocation>
        <location evidence="8">Cytoplasm</location>
    </subcellularLocation>
</comment>
<evidence type="ECO:0000256" key="1">
    <source>
        <dbReference type="ARBA" id="ARBA00005870"/>
    </source>
</evidence>
<feature type="binding site" evidence="8">
    <location>
        <begin position="146"/>
        <end position="149"/>
    </location>
    <ligand>
        <name>GTP</name>
        <dbReference type="ChEBI" id="CHEBI:37565"/>
    </ligand>
</feature>
<dbReference type="FunFam" id="3.30.70.240:FF:000001">
    <property type="entry name" value="Elongation factor G"/>
    <property type="match status" value="1"/>
</dbReference>
<evidence type="ECO:0000256" key="7">
    <source>
        <dbReference type="ARBA" id="ARBA00024731"/>
    </source>
</evidence>
<dbReference type="InterPro" id="IPR047872">
    <property type="entry name" value="EFG_IV"/>
</dbReference>
<dbReference type="CDD" id="cd01886">
    <property type="entry name" value="EF-G"/>
    <property type="match status" value="1"/>
</dbReference>
<proteinExistence type="inferred from homology"/>
<feature type="binding site" evidence="8">
    <location>
        <begin position="28"/>
        <end position="35"/>
    </location>
    <ligand>
        <name>GTP</name>
        <dbReference type="ChEBI" id="CHEBI:37565"/>
    </ligand>
</feature>
<comment type="similarity">
    <text evidence="1 8">Belongs to the TRAFAC class translation factor GTPase superfamily. Classic translation factor GTPase family. EF-G/EF-2 subfamily.</text>
</comment>
<dbReference type="GO" id="GO:0005525">
    <property type="term" value="F:GTP binding"/>
    <property type="evidence" value="ECO:0007669"/>
    <property type="project" value="UniProtKB-UniRule"/>
</dbReference>
<dbReference type="NCBIfam" id="NF009381">
    <property type="entry name" value="PRK12740.1-5"/>
    <property type="match status" value="1"/>
</dbReference>
<dbReference type="InterPro" id="IPR000640">
    <property type="entry name" value="EFG_V-like"/>
</dbReference>
<dbReference type="InterPro" id="IPR004540">
    <property type="entry name" value="Transl_elong_EFG/EF2"/>
</dbReference>
<dbReference type="InterPro" id="IPR041095">
    <property type="entry name" value="EFG_II"/>
</dbReference>
<keyword evidence="4 8" id="KW-0251">Elongation factor</keyword>
<evidence type="ECO:0000256" key="8">
    <source>
        <dbReference type="HAMAP-Rule" id="MF_00054"/>
    </source>
</evidence>
<protein>
    <recommendedName>
        <fullName evidence="2 8">Elongation factor G</fullName>
        <shortName evidence="8">EF-G</shortName>
    </recommendedName>
</protein>
<evidence type="ECO:0000259" key="9">
    <source>
        <dbReference type="PROSITE" id="PS51722"/>
    </source>
</evidence>
<evidence type="ECO:0000256" key="6">
    <source>
        <dbReference type="ARBA" id="ARBA00023134"/>
    </source>
</evidence>
<dbReference type="PROSITE" id="PS00301">
    <property type="entry name" value="G_TR_1"/>
    <property type="match status" value="1"/>
</dbReference>
<dbReference type="InterPro" id="IPR027417">
    <property type="entry name" value="P-loop_NTPase"/>
</dbReference>
<dbReference type="InterPro" id="IPR004161">
    <property type="entry name" value="EFTu-like_2"/>
</dbReference>
<accession>A0A6J4U818</accession>
<organism evidence="10">
    <name type="scientific">uncultured Thermomicrobiales bacterium</name>
    <dbReference type="NCBI Taxonomy" id="1645740"/>
    <lineage>
        <taxon>Bacteria</taxon>
        <taxon>Pseudomonadati</taxon>
        <taxon>Thermomicrobiota</taxon>
        <taxon>Thermomicrobia</taxon>
        <taxon>Thermomicrobiales</taxon>
        <taxon>environmental samples</taxon>
    </lineage>
</organism>
<dbReference type="NCBIfam" id="NF009379">
    <property type="entry name" value="PRK12740.1-3"/>
    <property type="match status" value="1"/>
</dbReference>
<dbReference type="CDD" id="cd03713">
    <property type="entry name" value="EFG_mtEFG_C"/>
    <property type="match status" value="1"/>
</dbReference>
<dbReference type="CDD" id="cd01434">
    <property type="entry name" value="EFG_mtEFG1_IV"/>
    <property type="match status" value="1"/>
</dbReference>
<feature type="binding site" evidence="8">
    <location>
        <begin position="92"/>
        <end position="96"/>
    </location>
    <ligand>
        <name>GTP</name>
        <dbReference type="ChEBI" id="CHEBI:37565"/>
    </ligand>
</feature>
<dbReference type="SMART" id="SM00838">
    <property type="entry name" value="EFG_C"/>
    <property type="match status" value="1"/>
</dbReference>
<dbReference type="GO" id="GO:0005737">
    <property type="term" value="C:cytoplasm"/>
    <property type="evidence" value="ECO:0007669"/>
    <property type="project" value="UniProtKB-SubCell"/>
</dbReference>
<dbReference type="Pfam" id="PF14492">
    <property type="entry name" value="EFG_III"/>
    <property type="match status" value="1"/>
</dbReference>
<dbReference type="Gene3D" id="3.30.70.240">
    <property type="match status" value="1"/>
</dbReference>
<dbReference type="NCBIfam" id="TIGR00231">
    <property type="entry name" value="small_GTP"/>
    <property type="match status" value="1"/>
</dbReference>
<dbReference type="Gene3D" id="3.30.70.870">
    <property type="entry name" value="Elongation Factor G (Translational Gtpase), domain 3"/>
    <property type="match status" value="1"/>
</dbReference>
<dbReference type="GO" id="GO:0003746">
    <property type="term" value="F:translation elongation factor activity"/>
    <property type="evidence" value="ECO:0007669"/>
    <property type="project" value="UniProtKB-UniRule"/>
</dbReference>
<dbReference type="SUPFAM" id="SSF50447">
    <property type="entry name" value="Translation proteins"/>
    <property type="match status" value="1"/>
</dbReference>
<dbReference type="GO" id="GO:0032790">
    <property type="term" value="P:ribosome disassembly"/>
    <property type="evidence" value="ECO:0007669"/>
    <property type="project" value="TreeGrafter"/>
</dbReference>
<reference evidence="10" key="1">
    <citation type="submission" date="2020-02" db="EMBL/GenBank/DDBJ databases">
        <authorList>
            <person name="Meier V. D."/>
        </authorList>
    </citation>
    <scope>NUCLEOTIDE SEQUENCE</scope>
    <source>
        <strain evidence="10">AVDCRST_MAG43</strain>
    </source>
</reference>
<evidence type="ECO:0000256" key="2">
    <source>
        <dbReference type="ARBA" id="ARBA00017872"/>
    </source>
</evidence>
<dbReference type="CDD" id="cd16262">
    <property type="entry name" value="EFG_III"/>
    <property type="match status" value="1"/>
</dbReference>
<name>A0A6J4U818_9BACT</name>
<dbReference type="InterPro" id="IPR031157">
    <property type="entry name" value="G_TR_CS"/>
</dbReference>
<keyword evidence="5 8" id="KW-0648">Protein biosynthesis</keyword>
<dbReference type="CDD" id="cd04088">
    <property type="entry name" value="EFG_mtEFG_II"/>
    <property type="match status" value="1"/>
</dbReference>
<dbReference type="InterPro" id="IPR000795">
    <property type="entry name" value="T_Tr_GTP-bd_dom"/>
</dbReference>
<dbReference type="InterPro" id="IPR035647">
    <property type="entry name" value="EFG_III/V"/>
</dbReference>
<keyword evidence="8" id="KW-0963">Cytoplasm</keyword>
<dbReference type="HAMAP" id="MF_00054_B">
    <property type="entry name" value="EF_G_EF_2_B"/>
    <property type="match status" value="1"/>
</dbReference>
<evidence type="ECO:0000256" key="5">
    <source>
        <dbReference type="ARBA" id="ARBA00022917"/>
    </source>
</evidence>
<dbReference type="GO" id="GO:0003924">
    <property type="term" value="F:GTPase activity"/>
    <property type="evidence" value="ECO:0007669"/>
    <property type="project" value="InterPro"/>
</dbReference>
<dbReference type="Gene3D" id="3.30.230.10">
    <property type="match status" value="1"/>
</dbReference>
<dbReference type="SMART" id="SM00889">
    <property type="entry name" value="EFG_IV"/>
    <property type="match status" value="1"/>
</dbReference>
<dbReference type="InterPro" id="IPR035649">
    <property type="entry name" value="EFG_V"/>
</dbReference>
<feature type="domain" description="Tr-type G" evidence="9">
    <location>
        <begin position="19"/>
        <end position="293"/>
    </location>
</feature>
<dbReference type="SUPFAM" id="SSF54980">
    <property type="entry name" value="EF-G C-terminal domain-like"/>
    <property type="match status" value="2"/>
</dbReference>
<dbReference type="FunFam" id="3.30.230.10:FF:000003">
    <property type="entry name" value="Elongation factor G"/>
    <property type="match status" value="1"/>
</dbReference>
<dbReference type="InterPro" id="IPR020568">
    <property type="entry name" value="Ribosomal_Su5_D2-typ_SF"/>
</dbReference>
<dbReference type="AlphaFoldDB" id="A0A6J4U818"/>
<dbReference type="FunFam" id="2.40.30.10:FF:000006">
    <property type="entry name" value="Elongation factor G"/>
    <property type="match status" value="1"/>
</dbReference>
<evidence type="ECO:0000256" key="3">
    <source>
        <dbReference type="ARBA" id="ARBA00022741"/>
    </source>
</evidence>
<dbReference type="PROSITE" id="PS51722">
    <property type="entry name" value="G_TR_2"/>
    <property type="match status" value="1"/>
</dbReference>
<keyword evidence="6 8" id="KW-0342">GTP-binding</keyword>
<dbReference type="Pfam" id="PF03764">
    <property type="entry name" value="EFG_IV"/>
    <property type="match status" value="1"/>
</dbReference>
<dbReference type="Pfam" id="PF03144">
    <property type="entry name" value="GTP_EFTU_D2"/>
    <property type="match status" value="1"/>
</dbReference>
<dbReference type="InterPro" id="IPR005517">
    <property type="entry name" value="Transl_elong_EFG/EF2_IV"/>
</dbReference>
<dbReference type="PANTHER" id="PTHR43261">
    <property type="entry name" value="TRANSLATION ELONGATION FACTOR G-RELATED"/>
    <property type="match status" value="1"/>
</dbReference>
<dbReference type="InterPro" id="IPR009022">
    <property type="entry name" value="EFG_III"/>
</dbReference>
<evidence type="ECO:0000256" key="4">
    <source>
        <dbReference type="ARBA" id="ARBA00022768"/>
    </source>
</evidence>
<dbReference type="Pfam" id="PF00009">
    <property type="entry name" value="GTP_EFTU"/>
    <property type="match status" value="1"/>
</dbReference>
<keyword evidence="3 8" id="KW-0547">Nucleotide-binding</keyword>
<dbReference type="InterPro" id="IPR014721">
    <property type="entry name" value="Ribsml_uS5_D2-typ_fold_subgr"/>
</dbReference>
<dbReference type="EMBL" id="CADCWI010000010">
    <property type="protein sequence ID" value="CAA9541024.1"/>
    <property type="molecule type" value="Genomic_DNA"/>
</dbReference>
<dbReference type="InterPro" id="IPR009000">
    <property type="entry name" value="Transl_B-barrel_sf"/>
</dbReference>
<sequence length="703" mass="76965">MSAGTATQPNLADPQVALRRTRNIGIIAHIDAGKTTTTERILFYTGKVHRPGEVHEGAATMDWMVQERERGITITSAATTCFWSDHRINIIDTPGHVDFTAEVERSLRVLDGGVVVFDGVAGVEPQSETVWRQADKYRVPRICFINKLDRTGASFKNTLAMIIDRLKAKPAPVQLPIGLEGDFAGVIDLFNMRAIIYHDDLGQNIEETDIPAELREEAEAARNHLVELIAETDEELTTRYLEGDEISIDELIAGLRKATINSQLVPILCGSALKNKGVQPMLDGIVDFLPSPLDVPPMIGIDPRTDEEVLREPDPNAPFSALAFKIASDPHVGKLAYIRVYSGTLKSGSYVQNSTKGQRERIGRLLQMHSNHREEIADVSAGNICAVIGLKSTYTGDTLCDPANPVILESITFPEPVISVSVEPKTRADQDKMGAALARLADEDPTFRVRTNEETGQTVIDGMGELHLAIIVDRMMREFRVEANVGRPQVAYRETITQPVRAEGRHVRQSGGKGQYGHAVVEFEPQERGTGYVFEDAIVGGSIPREYIPAVNAGIRESLDTGGNAGFPVVDVKARLVDGSYHDVDSSEMAFKIAGSLSVKVALQRGRPVILEPVMSVEVTTPEEFMGDVIGDLNSRRGQIQGMEERAGAQVIRAHVPLASMFGYVTDLRSMTQGRAVSSMEFDHYAPLPEALAQEFVAKAQRT</sequence>
<dbReference type="Gene3D" id="2.40.30.10">
    <property type="entry name" value="Translation factors"/>
    <property type="match status" value="1"/>
</dbReference>
<dbReference type="InterPro" id="IPR005225">
    <property type="entry name" value="Small_GTP-bd"/>
</dbReference>
<dbReference type="Gene3D" id="3.40.50.300">
    <property type="entry name" value="P-loop containing nucleotide triphosphate hydrolases"/>
    <property type="match status" value="1"/>
</dbReference>
<dbReference type="PANTHER" id="PTHR43261:SF1">
    <property type="entry name" value="RIBOSOME-RELEASING FACTOR 2, MITOCHONDRIAL"/>
    <property type="match status" value="1"/>
</dbReference>